<organism evidence="2 3">
    <name type="scientific">Podospora didyma</name>
    <dbReference type="NCBI Taxonomy" id="330526"/>
    <lineage>
        <taxon>Eukaryota</taxon>
        <taxon>Fungi</taxon>
        <taxon>Dikarya</taxon>
        <taxon>Ascomycota</taxon>
        <taxon>Pezizomycotina</taxon>
        <taxon>Sordariomycetes</taxon>
        <taxon>Sordariomycetidae</taxon>
        <taxon>Sordariales</taxon>
        <taxon>Podosporaceae</taxon>
        <taxon>Podospora</taxon>
    </lineage>
</organism>
<feature type="compositionally biased region" description="Gly residues" evidence="1">
    <location>
        <begin position="90"/>
        <end position="99"/>
    </location>
</feature>
<dbReference type="AlphaFoldDB" id="A0AAE0NYJ1"/>
<reference evidence="2" key="2">
    <citation type="submission" date="2023-06" db="EMBL/GenBank/DDBJ databases">
        <authorList>
            <consortium name="Lawrence Berkeley National Laboratory"/>
            <person name="Haridas S."/>
            <person name="Hensen N."/>
            <person name="Bonometti L."/>
            <person name="Westerberg I."/>
            <person name="Brannstrom I.O."/>
            <person name="Guillou S."/>
            <person name="Cros-Aarteil S."/>
            <person name="Calhoun S."/>
            <person name="Kuo A."/>
            <person name="Mondo S."/>
            <person name="Pangilinan J."/>
            <person name="Riley R."/>
            <person name="LaButti K."/>
            <person name="Andreopoulos B."/>
            <person name="Lipzen A."/>
            <person name="Chen C."/>
            <person name="Yanf M."/>
            <person name="Daum C."/>
            <person name="Ng V."/>
            <person name="Clum A."/>
            <person name="Steindorff A."/>
            <person name="Ohm R."/>
            <person name="Martin F."/>
            <person name="Silar P."/>
            <person name="Natvig D."/>
            <person name="Lalanne C."/>
            <person name="Gautier V."/>
            <person name="Ament-velasquez S.L."/>
            <person name="Kruys A."/>
            <person name="Hutchinson M.I."/>
            <person name="Powell A.J."/>
            <person name="Barry K."/>
            <person name="Miller A.N."/>
            <person name="Grigoriev I.V."/>
            <person name="Debuchy R."/>
            <person name="Gladieux P."/>
            <person name="Thoren M.H."/>
            <person name="Johannesson H."/>
        </authorList>
    </citation>
    <scope>NUCLEOTIDE SEQUENCE</scope>
    <source>
        <strain evidence="2">CBS 232.78</strain>
    </source>
</reference>
<feature type="compositionally biased region" description="Basic and acidic residues" evidence="1">
    <location>
        <begin position="125"/>
        <end position="157"/>
    </location>
</feature>
<dbReference type="EMBL" id="JAULSW010000002">
    <property type="protein sequence ID" value="KAK3390001.1"/>
    <property type="molecule type" value="Genomic_DNA"/>
</dbReference>
<feature type="compositionally biased region" description="Low complexity" evidence="1">
    <location>
        <begin position="1"/>
        <end position="20"/>
    </location>
</feature>
<feature type="compositionally biased region" description="Polar residues" evidence="1">
    <location>
        <begin position="103"/>
        <end position="119"/>
    </location>
</feature>
<evidence type="ECO:0000313" key="3">
    <source>
        <dbReference type="Proteomes" id="UP001285441"/>
    </source>
</evidence>
<evidence type="ECO:0000256" key="1">
    <source>
        <dbReference type="SAM" id="MobiDB-lite"/>
    </source>
</evidence>
<proteinExistence type="predicted"/>
<comment type="caution">
    <text evidence="2">The sequence shown here is derived from an EMBL/GenBank/DDBJ whole genome shotgun (WGS) entry which is preliminary data.</text>
</comment>
<feature type="region of interest" description="Disordered" evidence="1">
    <location>
        <begin position="42"/>
        <end position="172"/>
    </location>
</feature>
<keyword evidence="3" id="KW-1185">Reference proteome</keyword>
<protein>
    <submittedName>
        <fullName evidence="2">Uncharacterized protein</fullName>
    </submittedName>
</protein>
<gene>
    <name evidence="2" type="ORF">B0H63DRAFT_464638</name>
</gene>
<reference evidence="2" key="1">
    <citation type="journal article" date="2023" name="Mol. Phylogenet. Evol.">
        <title>Genome-scale phylogeny and comparative genomics of the fungal order Sordariales.</title>
        <authorList>
            <person name="Hensen N."/>
            <person name="Bonometti L."/>
            <person name="Westerberg I."/>
            <person name="Brannstrom I.O."/>
            <person name="Guillou S."/>
            <person name="Cros-Aarteil S."/>
            <person name="Calhoun S."/>
            <person name="Haridas S."/>
            <person name="Kuo A."/>
            <person name="Mondo S."/>
            <person name="Pangilinan J."/>
            <person name="Riley R."/>
            <person name="LaButti K."/>
            <person name="Andreopoulos B."/>
            <person name="Lipzen A."/>
            <person name="Chen C."/>
            <person name="Yan M."/>
            <person name="Daum C."/>
            <person name="Ng V."/>
            <person name="Clum A."/>
            <person name="Steindorff A."/>
            <person name="Ohm R.A."/>
            <person name="Martin F."/>
            <person name="Silar P."/>
            <person name="Natvig D.O."/>
            <person name="Lalanne C."/>
            <person name="Gautier V."/>
            <person name="Ament-Velasquez S.L."/>
            <person name="Kruys A."/>
            <person name="Hutchinson M.I."/>
            <person name="Powell A.J."/>
            <person name="Barry K."/>
            <person name="Miller A.N."/>
            <person name="Grigoriev I.V."/>
            <person name="Debuchy R."/>
            <person name="Gladieux P."/>
            <person name="Hiltunen Thoren M."/>
            <person name="Johannesson H."/>
        </authorList>
    </citation>
    <scope>NUCLEOTIDE SEQUENCE</scope>
    <source>
        <strain evidence="2">CBS 232.78</strain>
    </source>
</reference>
<dbReference type="Proteomes" id="UP001285441">
    <property type="component" value="Unassembled WGS sequence"/>
</dbReference>
<evidence type="ECO:0000313" key="2">
    <source>
        <dbReference type="EMBL" id="KAK3390001.1"/>
    </source>
</evidence>
<name>A0AAE0NYJ1_9PEZI</name>
<sequence length="172" mass="18018">MSRFSSRTLSTLTSPLRAPSAFPSTISARIGTARPAAFVSLSRTYASSSPKSAEEASAQSGGSRGKDTTASEKDSSPTDGVVPDSLSEGGARGRTGGGKPLESSHSPPAQPKIHNQSVPGSHAKLTKEQQAEVDQHNKEFEEKHGKAQPASDDKVDKSFWSGQGDRQENPGN</sequence>
<accession>A0AAE0NYJ1</accession>
<feature type="compositionally biased region" description="Basic and acidic residues" evidence="1">
    <location>
        <begin position="64"/>
        <end position="76"/>
    </location>
</feature>
<feature type="compositionally biased region" description="Low complexity" evidence="1">
    <location>
        <begin position="46"/>
        <end position="61"/>
    </location>
</feature>
<feature type="region of interest" description="Disordered" evidence="1">
    <location>
        <begin position="1"/>
        <end position="29"/>
    </location>
</feature>